<evidence type="ECO:0000256" key="1">
    <source>
        <dbReference type="SAM" id="Phobius"/>
    </source>
</evidence>
<organism evidence="2 3">
    <name type="scientific">Ephemerocybe angulata</name>
    <dbReference type="NCBI Taxonomy" id="980116"/>
    <lineage>
        <taxon>Eukaryota</taxon>
        <taxon>Fungi</taxon>
        <taxon>Dikarya</taxon>
        <taxon>Basidiomycota</taxon>
        <taxon>Agaricomycotina</taxon>
        <taxon>Agaricomycetes</taxon>
        <taxon>Agaricomycetidae</taxon>
        <taxon>Agaricales</taxon>
        <taxon>Agaricineae</taxon>
        <taxon>Psathyrellaceae</taxon>
        <taxon>Ephemerocybe</taxon>
    </lineage>
</organism>
<comment type="caution">
    <text evidence="2">The sequence shown here is derived from an EMBL/GenBank/DDBJ whole genome shotgun (WGS) entry which is preliminary data.</text>
</comment>
<name>A0A8H6HVF3_9AGAR</name>
<sequence>MQVRIFVHRLCVGSETRPAIIVILRSLIFAIALLVPPVAPFTEFHPVPVFSGSRETARCWHRMPALWMYVPFASVTLVQPSVADRLLPATCLTRGDLDTLSAVLENTDPQTRSVTLKVRGLSQLQGRWVLGRRASLSCTVVGDVLSNGGGGGPRPTPDEGHMGLTLVLMS</sequence>
<protein>
    <submittedName>
        <fullName evidence="2">Uncharacterized protein</fullName>
    </submittedName>
</protein>
<dbReference type="AlphaFoldDB" id="A0A8H6HVF3"/>
<evidence type="ECO:0000313" key="3">
    <source>
        <dbReference type="Proteomes" id="UP000521943"/>
    </source>
</evidence>
<keyword evidence="3" id="KW-1185">Reference proteome</keyword>
<reference evidence="2 3" key="1">
    <citation type="submission" date="2020-07" db="EMBL/GenBank/DDBJ databases">
        <title>Comparative genomics of pyrophilous fungi reveals a link between fire events and developmental genes.</title>
        <authorList>
            <consortium name="DOE Joint Genome Institute"/>
            <person name="Steindorff A.S."/>
            <person name="Carver A."/>
            <person name="Calhoun S."/>
            <person name="Stillman K."/>
            <person name="Liu H."/>
            <person name="Lipzen A."/>
            <person name="Pangilinan J."/>
            <person name="Labutti K."/>
            <person name="Bruns T.D."/>
            <person name="Grigoriev I.V."/>
        </authorList>
    </citation>
    <scope>NUCLEOTIDE SEQUENCE [LARGE SCALE GENOMIC DNA]</scope>
    <source>
        <strain evidence="2 3">CBS 144469</strain>
    </source>
</reference>
<gene>
    <name evidence="2" type="ORF">DFP72DRAFT_399787</name>
</gene>
<keyword evidence="1" id="KW-0812">Transmembrane</keyword>
<feature type="transmembrane region" description="Helical" evidence="1">
    <location>
        <begin position="20"/>
        <end position="39"/>
    </location>
</feature>
<keyword evidence="1" id="KW-1133">Transmembrane helix</keyword>
<evidence type="ECO:0000313" key="2">
    <source>
        <dbReference type="EMBL" id="KAF6753595.1"/>
    </source>
</evidence>
<dbReference type="Proteomes" id="UP000521943">
    <property type="component" value="Unassembled WGS sequence"/>
</dbReference>
<keyword evidence="1" id="KW-0472">Membrane</keyword>
<accession>A0A8H6HVF3</accession>
<dbReference type="EMBL" id="JACGCI010000038">
    <property type="protein sequence ID" value="KAF6753595.1"/>
    <property type="molecule type" value="Genomic_DNA"/>
</dbReference>
<proteinExistence type="predicted"/>